<dbReference type="Proteomes" id="UP000295500">
    <property type="component" value="Unassembled WGS sequence"/>
</dbReference>
<feature type="region of interest" description="Disordered" evidence="1">
    <location>
        <begin position="264"/>
        <end position="288"/>
    </location>
</feature>
<dbReference type="OrthoDB" id="1852051at2"/>
<proteinExistence type="predicted"/>
<dbReference type="EMBL" id="SNXO01000029">
    <property type="protein sequence ID" value="TDP51834.1"/>
    <property type="molecule type" value="Genomic_DNA"/>
</dbReference>
<dbReference type="RefSeq" id="WP_133528892.1">
    <property type="nucleotide sequence ID" value="NZ_SNXO01000029.1"/>
</dbReference>
<reference evidence="2 3" key="1">
    <citation type="submission" date="2019-03" db="EMBL/GenBank/DDBJ databases">
        <title>Genomic Encyclopedia of Type Strains, Phase IV (KMG-IV): sequencing the most valuable type-strain genomes for metagenomic binning, comparative biology and taxonomic classification.</title>
        <authorList>
            <person name="Goeker M."/>
        </authorList>
    </citation>
    <scope>NUCLEOTIDE SEQUENCE [LARGE SCALE GENOMIC DNA]</scope>
    <source>
        <strain evidence="2 3">DSM 28287</strain>
    </source>
</reference>
<dbReference type="Pfam" id="PF12787">
    <property type="entry name" value="EcsC"/>
    <property type="match status" value="1"/>
</dbReference>
<organism evidence="2 3">
    <name type="scientific">Aminicella lysinilytica</name>
    <dbReference type="NCBI Taxonomy" id="433323"/>
    <lineage>
        <taxon>Bacteria</taxon>
        <taxon>Bacillati</taxon>
        <taxon>Bacillota</taxon>
        <taxon>Clostridia</taxon>
        <taxon>Peptostreptococcales</taxon>
        <taxon>Anaerovoracaceae</taxon>
        <taxon>Aminicella</taxon>
    </lineage>
</organism>
<dbReference type="AlphaFoldDB" id="A0A4R6PYW4"/>
<dbReference type="PANTHER" id="PTHR41260">
    <property type="entry name" value="PROTEIN ECSC"/>
    <property type="match status" value="1"/>
</dbReference>
<keyword evidence="3" id="KW-1185">Reference proteome</keyword>
<accession>A0A4R6PYW4</accession>
<protein>
    <submittedName>
        <fullName evidence="2">EcsC family protein</fullName>
    </submittedName>
</protein>
<evidence type="ECO:0000256" key="1">
    <source>
        <dbReference type="SAM" id="MobiDB-lite"/>
    </source>
</evidence>
<comment type="caution">
    <text evidence="2">The sequence shown here is derived from an EMBL/GenBank/DDBJ whole genome shotgun (WGS) entry which is preliminary data.</text>
</comment>
<dbReference type="PANTHER" id="PTHR41260:SF1">
    <property type="entry name" value="PROTEIN ECSC"/>
    <property type="match status" value="1"/>
</dbReference>
<gene>
    <name evidence="2" type="ORF">EV211_12911</name>
</gene>
<evidence type="ECO:0000313" key="3">
    <source>
        <dbReference type="Proteomes" id="UP000295500"/>
    </source>
</evidence>
<sequence>MFLTPWQKEWNYVLRQEYEFLRKGRFKKDSVLNGLVADKVPDGLQNTLDKAFSKAFEIIFEKGTGVIEKTYNKKGIEEQFQTNENNAKDRDDRNSLRLFSRKAANSGNKNLIFSGVEGIGLGALGIGLPDIPLFTAMILKSVYEVALHFGYTYTETEEKYFILRLIQCALAHGKELDSFNDELNGFIEDGVLPKGYSESEQIRATAATMSSELLYMKFLQGLPVVGAVGGAYDVIYMQKVQKFARIKYHRRFLFDRADEKIKPTIVEGPKSKGGHGPGFDPDDGPATA</sequence>
<evidence type="ECO:0000313" key="2">
    <source>
        <dbReference type="EMBL" id="TDP51834.1"/>
    </source>
</evidence>
<dbReference type="InterPro" id="IPR024787">
    <property type="entry name" value="EcsC"/>
</dbReference>
<name>A0A4R6PYW4_9FIRM</name>